<dbReference type="KEGG" id="mcaa:R3L15_04355"/>
<evidence type="ECO:0008006" key="4">
    <source>
        <dbReference type="Google" id="ProtNLM"/>
    </source>
</evidence>
<organism evidence="1 3">
    <name type="scientific">Mangrovimonas cancribranchiae</name>
    <dbReference type="NCBI Taxonomy" id="3080055"/>
    <lineage>
        <taxon>Bacteria</taxon>
        <taxon>Pseudomonadati</taxon>
        <taxon>Bacteroidota</taxon>
        <taxon>Flavobacteriia</taxon>
        <taxon>Flavobacteriales</taxon>
        <taxon>Flavobacteriaceae</taxon>
        <taxon>Mangrovimonas</taxon>
    </lineage>
</organism>
<protein>
    <recommendedName>
        <fullName evidence="4">Restriction endonuclease</fullName>
    </recommendedName>
</protein>
<dbReference type="AlphaFoldDB" id="A0AAU6P0Q6"/>
<name>A0AAU6P0Q6_9FLAO</name>
<accession>A0AAU6P0Q6</accession>
<evidence type="ECO:0000313" key="1">
    <source>
        <dbReference type="EMBL" id="WXA03469.1"/>
    </source>
</evidence>
<proteinExistence type="predicted"/>
<gene>
    <name evidence="2" type="ORF">R3L15_04355</name>
    <name evidence="1" type="ORF">R3L16_03045</name>
</gene>
<dbReference type="Proteomes" id="UP001368318">
    <property type="component" value="Chromosome"/>
</dbReference>
<evidence type="ECO:0000313" key="2">
    <source>
        <dbReference type="EMBL" id="WXA14109.1"/>
    </source>
</evidence>
<keyword evidence="3" id="KW-1185">Reference proteome</keyword>
<sequence length="233" mass="27222">MKQKTNAMTKEKLIEKIKCQVYKSRELIDGNGGFHIRRGMAHAISGYCEDVFALYVAQYLNRTDLKFFVDKVISTRFPGNEKSTSFKPDLAIINENNVLTHYFDLKTNLGWNRKLENYLTEKDNFIRKLKNHNKAWVTSKRDWLKNVDDKGNEIKFNKTFKLDSRENITISDDLEYHMVVVFGGNMNEEDMIRNIDVANTLSCVRINVLYENKQINNKAFENIHMVLKPLLGT</sequence>
<reference evidence="1 3" key="1">
    <citation type="submission" date="2023-10" db="EMBL/GenBank/DDBJ databases">
        <title>Culture-based analysis of two novel bacteria associated with mangrove crab gills.</title>
        <authorList>
            <person name="Yang X."/>
            <person name="Garuglieri E."/>
            <person name="Van Goethem M.W."/>
            <person name="Fusi M."/>
            <person name="Marasco R."/>
            <person name="Daffonchio D.G."/>
        </authorList>
    </citation>
    <scope>NUCLEOTIDE SEQUENCE [LARGE SCALE GENOMIC DNA]</scope>
    <source>
        <strain evidence="2">UG2-1</strain>
        <strain evidence="1">UG2-2</strain>
        <strain evidence="3">UG2_2</strain>
    </source>
</reference>
<evidence type="ECO:0000313" key="3">
    <source>
        <dbReference type="Proteomes" id="UP001368318"/>
    </source>
</evidence>
<dbReference type="EMBL" id="CP136924">
    <property type="protein sequence ID" value="WXA03469.1"/>
    <property type="molecule type" value="Genomic_DNA"/>
</dbReference>
<dbReference type="EMBL" id="CP136925">
    <property type="protein sequence ID" value="WXA14109.1"/>
    <property type="molecule type" value="Genomic_DNA"/>
</dbReference>
<dbReference type="RefSeq" id="WP_338733457.1">
    <property type="nucleotide sequence ID" value="NZ_CP136924.1"/>
</dbReference>